<dbReference type="EMBL" id="CP048914">
    <property type="protein sequence ID" value="QMS84567.1"/>
    <property type="molecule type" value="Genomic_DNA"/>
</dbReference>
<dbReference type="InterPro" id="IPR022742">
    <property type="entry name" value="Hydrolase_4"/>
</dbReference>
<dbReference type="InterPro" id="IPR029058">
    <property type="entry name" value="AB_hydrolase_fold"/>
</dbReference>
<organism evidence="2 3">
    <name type="scientific">Candidatus Xianfuyuplasma coldseepsis</name>
    <dbReference type="NCBI Taxonomy" id="2782163"/>
    <lineage>
        <taxon>Bacteria</taxon>
        <taxon>Bacillati</taxon>
        <taxon>Mycoplasmatota</taxon>
        <taxon>Mollicutes</taxon>
        <taxon>Candidatus Izemoplasmatales</taxon>
        <taxon>Candidatus Izemoplasmataceae</taxon>
        <taxon>Candidatus Xianfuyuplasma</taxon>
    </lineage>
</organism>
<name>A0A7L7KPH9_9MOLU</name>
<gene>
    <name evidence="2" type="ORF">G4Z02_01985</name>
</gene>
<dbReference type="InterPro" id="IPR051044">
    <property type="entry name" value="MAG_DAG_Lipase"/>
</dbReference>
<proteinExistence type="predicted"/>
<reference evidence="2 3" key="1">
    <citation type="submission" date="2020-02" db="EMBL/GenBank/DDBJ databases">
        <authorList>
            <person name="Zheng R.K."/>
            <person name="Sun C.M."/>
        </authorList>
    </citation>
    <scope>NUCLEOTIDE SEQUENCE [LARGE SCALE GENOMIC DNA]</scope>
    <source>
        <strain evidence="3">zrk13</strain>
    </source>
</reference>
<dbReference type="Pfam" id="PF12146">
    <property type="entry name" value="Hydrolase_4"/>
    <property type="match status" value="1"/>
</dbReference>
<keyword evidence="2" id="KW-0378">Hydrolase</keyword>
<dbReference type="SUPFAM" id="SSF53474">
    <property type="entry name" value="alpha/beta-Hydrolases"/>
    <property type="match status" value="1"/>
</dbReference>
<dbReference type="AlphaFoldDB" id="A0A7L7KPH9"/>
<dbReference type="PANTHER" id="PTHR11614">
    <property type="entry name" value="PHOSPHOLIPASE-RELATED"/>
    <property type="match status" value="1"/>
</dbReference>
<keyword evidence="3" id="KW-1185">Reference proteome</keyword>
<evidence type="ECO:0000313" key="3">
    <source>
        <dbReference type="Proteomes" id="UP000514720"/>
    </source>
</evidence>
<dbReference type="Gene3D" id="3.40.50.1820">
    <property type="entry name" value="alpha/beta hydrolase"/>
    <property type="match status" value="1"/>
</dbReference>
<feature type="domain" description="Serine aminopeptidase S33" evidence="1">
    <location>
        <begin position="26"/>
        <end position="289"/>
    </location>
</feature>
<accession>A0A7L7KPH9</accession>
<dbReference type="RefSeq" id="WP_258878183.1">
    <property type="nucleotide sequence ID" value="NZ_CP048914.1"/>
</dbReference>
<dbReference type="GO" id="GO:0016787">
    <property type="term" value="F:hydrolase activity"/>
    <property type="evidence" value="ECO:0007669"/>
    <property type="project" value="UniProtKB-KW"/>
</dbReference>
<protein>
    <submittedName>
        <fullName evidence="2">Alpha/beta hydrolase</fullName>
    </submittedName>
</protein>
<evidence type="ECO:0000313" key="2">
    <source>
        <dbReference type="EMBL" id="QMS84567.1"/>
    </source>
</evidence>
<sequence>MTLEQFEVKGKNNLTLKGICVLPKKDPKAIIQIFHGMGEHKNRYIPFMQFMADHGYALYAHDHRKHGESVTEEDGYGIFESTDTWYDVLDDCYSVSRKILKDFPGKKLIIMGHSMGSVIAREFIAKNPLVPQAAIIMGTVPVMTPMKAFVPKTLANIIGLFKGKKRSPFLAGVVNKPLIATYENPRTPFDWLTHDESIVDQYIEDPLCGYAYSAQFYKEFIGALATVNKSSLIMRTKDIPILFISGIEDPVGEMGEGVKTIYELYNGHGYTNLTLKLIENARHEVLNEINKNITYEEILVWCDAAIV</sequence>
<dbReference type="KEGG" id="xcl:G4Z02_01985"/>
<evidence type="ECO:0000259" key="1">
    <source>
        <dbReference type="Pfam" id="PF12146"/>
    </source>
</evidence>
<dbReference type="Proteomes" id="UP000514720">
    <property type="component" value="Chromosome"/>
</dbReference>